<dbReference type="Proteomes" id="UP001652661">
    <property type="component" value="Chromosome 3L"/>
</dbReference>
<dbReference type="GeneID" id="108083311"/>
<evidence type="ECO:0000313" key="2">
    <source>
        <dbReference type="RefSeq" id="XP_017034538.1"/>
    </source>
</evidence>
<organism evidence="1 2">
    <name type="scientific">Drosophila kikkawai</name>
    <name type="common">Fruit fly</name>
    <dbReference type="NCBI Taxonomy" id="30033"/>
    <lineage>
        <taxon>Eukaryota</taxon>
        <taxon>Metazoa</taxon>
        <taxon>Ecdysozoa</taxon>
        <taxon>Arthropoda</taxon>
        <taxon>Hexapoda</taxon>
        <taxon>Insecta</taxon>
        <taxon>Pterygota</taxon>
        <taxon>Neoptera</taxon>
        <taxon>Endopterygota</taxon>
        <taxon>Diptera</taxon>
        <taxon>Brachycera</taxon>
        <taxon>Muscomorpha</taxon>
        <taxon>Ephydroidea</taxon>
        <taxon>Drosophilidae</taxon>
        <taxon>Drosophila</taxon>
        <taxon>Sophophora</taxon>
    </lineage>
</organism>
<keyword evidence="1" id="KW-1185">Reference proteome</keyword>
<proteinExistence type="predicted"/>
<evidence type="ECO:0008006" key="3">
    <source>
        <dbReference type="Google" id="ProtNLM"/>
    </source>
</evidence>
<dbReference type="OrthoDB" id="7881672at2759"/>
<evidence type="ECO:0000313" key="1">
    <source>
        <dbReference type="Proteomes" id="UP001652661"/>
    </source>
</evidence>
<name>A0A6P4JIV8_DROKI</name>
<reference evidence="2" key="1">
    <citation type="submission" date="2025-08" db="UniProtKB">
        <authorList>
            <consortium name="RefSeq"/>
        </authorList>
    </citation>
    <scope>IDENTIFICATION</scope>
    <source>
        <strain evidence="2">14028-0561.14</strain>
        <tissue evidence="2">Whole fly</tissue>
    </source>
</reference>
<gene>
    <name evidence="2" type="primary">LOC108083311</name>
</gene>
<dbReference type="AlphaFoldDB" id="A0A6P4JIV8"/>
<sequence length="200" mass="23159">MEFTTKKSLTDDMAFTPYGTAVLIGNWAERRFAVEEQSNAILPGIRVEGCERHQSLSQDTYTDAAFVRVETVPNFLEQRKLAYRNYLKNSRSGLKFVDHESLKRNFTTTQTLDFQELPRQSLKLAKGEEGCPPKQAAEIDRLKAFGNLTKTHNYLWRFKCEKLLEELRSKQTTYSASYNRPWRSKSVDEYGTDYDGDMPC</sequence>
<dbReference type="RefSeq" id="XP_017034538.1">
    <property type="nucleotide sequence ID" value="XM_017179049.3"/>
</dbReference>
<accession>A0A6P4JIV8</accession>
<protein>
    <recommendedName>
        <fullName evidence="3">Cilia- and flagella-associated protein 299</fullName>
    </recommendedName>
</protein>